<feature type="transmembrane region" description="Helical" evidence="8">
    <location>
        <begin position="60"/>
        <end position="86"/>
    </location>
</feature>
<evidence type="ECO:0000256" key="5">
    <source>
        <dbReference type="ARBA" id="ARBA00022989"/>
    </source>
</evidence>
<dbReference type="InterPro" id="IPR039421">
    <property type="entry name" value="Type_1_exporter"/>
</dbReference>
<keyword evidence="12" id="KW-1185">Reference proteome</keyword>
<feature type="domain" description="ABC transporter" evidence="9">
    <location>
        <begin position="350"/>
        <end position="583"/>
    </location>
</feature>
<evidence type="ECO:0000256" key="7">
    <source>
        <dbReference type="SAM" id="MobiDB-lite"/>
    </source>
</evidence>
<dbReference type="PROSITE" id="PS50893">
    <property type="entry name" value="ABC_TRANSPORTER_2"/>
    <property type="match status" value="1"/>
</dbReference>
<dbReference type="SUPFAM" id="SSF52540">
    <property type="entry name" value="P-loop containing nucleoside triphosphate hydrolases"/>
    <property type="match status" value="1"/>
</dbReference>
<feature type="transmembrane region" description="Helical" evidence="8">
    <location>
        <begin position="251"/>
        <end position="271"/>
    </location>
</feature>
<keyword evidence="5 8" id="KW-1133">Transmembrane helix</keyword>
<evidence type="ECO:0000313" key="12">
    <source>
        <dbReference type="Proteomes" id="UP001201873"/>
    </source>
</evidence>
<dbReference type="Proteomes" id="UP001201873">
    <property type="component" value="Unassembled WGS sequence"/>
</dbReference>
<protein>
    <submittedName>
        <fullName evidence="11">ABC transporter ATP-binding protein/permease</fullName>
    </submittedName>
</protein>
<feature type="transmembrane region" description="Helical" evidence="8">
    <location>
        <begin position="161"/>
        <end position="177"/>
    </location>
</feature>
<comment type="caution">
    <text evidence="11">The sequence shown here is derived from an EMBL/GenBank/DDBJ whole genome shotgun (WGS) entry which is preliminary data.</text>
</comment>
<dbReference type="Pfam" id="PF00005">
    <property type="entry name" value="ABC_tran"/>
    <property type="match status" value="1"/>
</dbReference>
<evidence type="ECO:0000259" key="10">
    <source>
        <dbReference type="PROSITE" id="PS50929"/>
    </source>
</evidence>
<dbReference type="InterPro" id="IPR003439">
    <property type="entry name" value="ABC_transporter-like_ATP-bd"/>
</dbReference>
<evidence type="ECO:0000313" key="11">
    <source>
        <dbReference type="EMBL" id="MCK9874257.1"/>
    </source>
</evidence>
<dbReference type="InterPro" id="IPR011527">
    <property type="entry name" value="ABC1_TM_dom"/>
</dbReference>
<evidence type="ECO:0000256" key="8">
    <source>
        <dbReference type="SAM" id="Phobius"/>
    </source>
</evidence>
<evidence type="ECO:0000256" key="4">
    <source>
        <dbReference type="ARBA" id="ARBA00022840"/>
    </source>
</evidence>
<dbReference type="SUPFAM" id="SSF90123">
    <property type="entry name" value="ABC transporter transmembrane region"/>
    <property type="match status" value="1"/>
</dbReference>
<dbReference type="Gene3D" id="1.20.1560.10">
    <property type="entry name" value="ABC transporter type 1, transmembrane domain"/>
    <property type="match status" value="1"/>
</dbReference>
<dbReference type="PROSITE" id="PS50929">
    <property type="entry name" value="ABC_TM1F"/>
    <property type="match status" value="1"/>
</dbReference>
<feature type="transmembrane region" description="Helical" evidence="8">
    <location>
        <begin position="138"/>
        <end position="155"/>
    </location>
</feature>
<reference evidence="11 12" key="1">
    <citation type="submission" date="2022-04" db="EMBL/GenBank/DDBJ databases">
        <title>Genome diversity in the genus Frankia.</title>
        <authorList>
            <person name="Carlos-Shanley C."/>
            <person name="Hahn D."/>
        </authorList>
    </citation>
    <scope>NUCLEOTIDE SEQUENCE [LARGE SCALE GENOMIC DNA]</scope>
    <source>
        <strain evidence="11 12">Ag45/Mut15</strain>
    </source>
</reference>
<accession>A0ABT0JSS6</accession>
<dbReference type="InterPro" id="IPR027417">
    <property type="entry name" value="P-loop_NTPase"/>
</dbReference>
<dbReference type="InterPro" id="IPR017871">
    <property type="entry name" value="ABC_transporter-like_CS"/>
</dbReference>
<feature type="domain" description="ABC transmembrane type-1" evidence="10">
    <location>
        <begin position="20"/>
        <end position="298"/>
    </location>
</feature>
<gene>
    <name evidence="11" type="ORF">MXD59_00400</name>
</gene>
<keyword evidence="4 11" id="KW-0067">ATP-binding</keyword>
<sequence length="637" mass="67022">MSEDRAALGVLLRPIRGRLWLATAVQAVATAVGVVPFVAVAELGRTLLADGPVDHDRAWAVTWVAAGAVLVRLVLLAAAGGVSHFADNQLQLDIRRRILAHLGRVPLGWFSEGNSGGVKKAVQEDVATMHHLVAHSRLEITAAAVGPLVTLGYLFWVDWRMALITLAPLVVGLCFYARNLGAVGAQLGEFDQAMGAISASTVEFVDGISVVKIFGRARGAHDRFLAAADDYATFFRGWVTSTIGLRATSEILLSPVVALLVVLTGGGLLVTRADLPGVDLLPFALLGTGLSAPILALSYGIYNMRIAHQAAANVRGVLAVPPLPLAATATPPAAAAAAAAAAAGAVGDEIVLDGVRFSYDGRTEVLRGIDLTLAPGTITALVGASGSGKSTLASLVPRFDDVTDGALRLGGVDVRELRPEELYRRVAFVFQDTHLLRASIGDNIRLARPDADLATVRAVARAARVDERIRALPRGYDSVVGEDAQLSGGEAQRVAIARALLADTPVIVLDEATVFTDPEAEADIQDALSELTRDRTVLVIAHRLATIVGADQIVVLADGRIAERGTHGELVAAGGRYAHMWAAHEQAADSQPIPEQPIPEQPIPEQHGPEQPIPEQHGPEQSGHDQPGLPTGTEQRR</sequence>
<evidence type="ECO:0000256" key="6">
    <source>
        <dbReference type="ARBA" id="ARBA00023136"/>
    </source>
</evidence>
<name>A0ABT0JSS6_9ACTN</name>
<keyword evidence="6 8" id="KW-0472">Membrane</keyword>
<comment type="subcellular location">
    <subcellularLocation>
        <location evidence="1">Cell membrane</location>
        <topology evidence="1">Multi-pass membrane protein</topology>
    </subcellularLocation>
</comment>
<evidence type="ECO:0000259" key="9">
    <source>
        <dbReference type="PROSITE" id="PS50893"/>
    </source>
</evidence>
<dbReference type="PROSITE" id="PS00211">
    <property type="entry name" value="ABC_TRANSPORTER_1"/>
    <property type="match status" value="1"/>
</dbReference>
<feature type="region of interest" description="Disordered" evidence="7">
    <location>
        <begin position="585"/>
        <end position="637"/>
    </location>
</feature>
<organism evidence="11 12">
    <name type="scientific">Frankia umida</name>
    <dbReference type="NCBI Taxonomy" id="573489"/>
    <lineage>
        <taxon>Bacteria</taxon>
        <taxon>Bacillati</taxon>
        <taxon>Actinomycetota</taxon>
        <taxon>Actinomycetes</taxon>
        <taxon>Frankiales</taxon>
        <taxon>Frankiaceae</taxon>
        <taxon>Frankia</taxon>
    </lineage>
</organism>
<dbReference type="InterPro" id="IPR036640">
    <property type="entry name" value="ABC1_TM_sf"/>
</dbReference>
<keyword evidence="2 8" id="KW-0812">Transmembrane</keyword>
<dbReference type="Gene3D" id="3.40.50.300">
    <property type="entry name" value="P-loop containing nucleotide triphosphate hydrolases"/>
    <property type="match status" value="1"/>
</dbReference>
<dbReference type="EMBL" id="JALKFT010000001">
    <property type="protein sequence ID" value="MCK9874257.1"/>
    <property type="molecule type" value="Genomic_DNA"/>
</dbReference>
<proteinExistence type="predicted"/>
<feature type="transmembrane region" description="Helical" evidence="8">
    <location>
        <begin position="283"/>
        <end position="302"/>
    </location>
</feature>
<dbReference type="RefSeq" id="WP_248822959.1">
    <property type="nucleotide sequence ID" value="NZ_JALKFT010000001.1"/>
</dbReference>
<evidence type="ECO:0000256" key="2">
    <source>
        <dbReference type="ARBA" id="ARBA00022692"/>
    </source>
</evidence>
<feature type="transmembrane region" description="Helical" evidence="8">
    <location>
        <begin position="20"/>
        <end position="40"/>
    </location>
</feature>
<dbReference type="Pfam" id="PF00664">
    <property type="entry name" value="ABC_membrane"/>
    <property type="match status" value="1"/>
</dbReference>
<feature type="compositionally biased region" description="Low complexity" evidence="7">
    <location>
        <begin position="603"/>
        <end position="616"/>
    </location>
</feature>
<dbReference type="SMART" id="SM00382">
    <property type="entry name" value="AAA"/>
    <property type="match status" value="1"/>
</dbReference>
<evidence type="ECO:0000256" key="1">
    <source>
        <dbReference type="ARBA" id="ARBA00004651"/>
    </source>
</evidence>
<keyword evidence="3" id="KW-0547">Nucleotide-binding</keyword>
<evidence type="ECO:0000256" key="3">
    <source>
        <dbReference type="ARBA" id="ARBA00022741"/>
    </source>
</evidence>
<dbReference type="InterPro" id="IPR003593">
    <property type="entry name" value="AAA+_ATPase"/>
</dbReference>
<dbReference type="PANTHER" id="PTHR24221:SF654">
    <property type="entry name" value="ATP-BINDING CASSETTE SUB-FAMILY B MEMBER 6"/>
    <property type="match status" value="1"/>
</dbReference>
<dbReference type="GO" id="GO:0005524">
    <property type="term" value="F:ATP binding"/>
    <property type="evidence" value="ECO:0007669"/>
    <property type="project" value="UniProtKB-KW"/>
</dbReference>
<dbReference type="PANTHER" id="PTHR24221">
    <property type="entry name" value="ATP-BINDING CASSETTE SUB-FAMILY B"/>
    <property type="match status" value="1"/>
</dbReference>